<dbReference type="GeneID" id="91088239"/>
<feature type="compositionally biased region" description="Basic and acidic residues" evidence="2">
    <location>
        <begin position="368"/>
        <end position="395"/>
    </location>
</feature>
<dbReference type="EMBL" id="CP143787">
    <property type="protein sequence ID" value="WVN88815.1"/>
    <property type="molecule type" value="Genomic_DNA"/>
</dbReference>
<dbReference type="RefSeq" id="XP_066069515.1">
    <property type="nucleotide sequence ID" value="XM_066213418.1"/>
</dbReference>
<dbReference type="AlphaFoldDB" id="A0A1E3IBP0"/>
<feature type="region of interest" description="Disordered" evidence="2">
    <location>
        <begin position="190"/>
        <end position="217"/>
    </location>
</feature>
<organism evidence="3 4">
    <name type="scientific">Cryptococcus depauperatus CBS 7841</name>
    <dbReference type="NCBI Taxonomy" id="1295531"/>
    <lineage>
        <taxon>Eukaryota</taxon>
        <taxon>Fungi</taxon>
        <taxon>Dikarya</taxon>
        <taxon>Basidiomycota</taxon>
        <taxon>Agaricomycotina</taxon>
        <taxon>Tremellomycetes</taxon>
        <taxon>Tremellales</taxon>
        <taxon>Cryptococcaceae</taxon>
        <taxon>Cryptococcus</taxon>
    </lineage>
</organism>
<dbReference type="GO" id="GO:0043596">
    <property type="term" value="C:nuclear replication fork"/>
    <property type="evidence" value="ECO:0007669"/>
    <property type="project" value="TreeGrafter"/>
</dbReference>
<dbReference type="KEGG" id="cdep:91088239"/>
<feature type="region of interest" description="Disordered" evidence="2">
    <location>
        <begin position="132"/>
        <end position="151"/>
    </location>
</feature>
<feature type="compositionally biased region" description="Basic and acidic residues" evidence="2">
    <location>
        <begin position="329"/>
        <end position="338"/>
    </location>
</feature>
<dbReference type="Pfam" id="PF09329">
    <property type="entry name" value="zf-primase"/>
    <property type="match status" value="1"/>
</dbReference>
<evidence type="ECO:0000313" key="4">
    <source>
        <dbReference type="Proteomes" id="UP000094043"/>
    </source>
</evidence>
<feature type="compositionally biased region" description="Polar residues" evidence="2">
    <location>
        <begin position="759"/>
        <end position="768"/>
    </location>
</feature>
<dbReference type="VEuPathDB" id="FungiDB:L203_04524"/>
<dbReference type="InterPro" id="IPR012340">
    <property type="entry name" value="NA-bd_OB-fold"/>
</dbReference>
<dbReference type="GO" id="GO:0006270">
    <property type="term" value="P:DNA replication initiation"/>
    <property type="evidence" value="ECO:0007669"/>
    <property type="project" value="InterPro"/>
</dbReference>
<dbReference type="InterPro" id="IPR015408">
    <property type="entry name" value="Znf_Mcm10/DnaG"/>
</dbReference>
<comment type="similarity">
    <text evidence="1">Belongs to the MCM10 family.</text>
</comment>
<feature type="compositionally biased region" description="Polar residues" evidence="2">
    <location>
        <begin position="342"/>
        <end position="353"/>
    </location>
</feature>
<feature type="region of interest" description="Disordered" evidence="2">
    <location>
        <begin position="759"/>
        <end position="791"/>
    </location>
</feature>
<reference evidence="3" key="3">
    <citation type="submission" date="2024-01" db="EMBL/GenBank/DDBJ databases">
        <authorList>
            <person name="Coelho M.A."/>
            <person name="David-Palma M."/>
            <person name="Shea T."/>
            <person name="Sun S."/>
            <person name="Cuomo C.A."/>
            <person name="Heitman J."/>
        </authorList>
    </citation>
    <scope>NUCLEOTIDE SEQUENCE</scope>
    <source>
        <strain evidence="3">CBS 7841</strain>
    </source>
</reference>
<dbReference type="InterPro" id="IPR040184">
    <property type="entry name" value="Mcm10"/>
</dbReference>
<protein>
    <submittedName>
        <fullName evidence="3">Uncharacterized protein</fullName>
    </submittedName>
</protein>
<evidence type="ECO:0000256" key="2">
    <source>
        <dbReference type="SAM" id="MobiDB-lite"/>
    </source>
</evidence>
<accession>A0A1E3IBP0</accession>
<sequence>MDNDSCIDTADLDAEIAQLEAKRAARLAKAEKIHRAQEEEKANILVNATPTKASLKEKIKNQPLSPAPSQPKLSLSKSKEKLNEPLHSFNTTQPSKLSLGLAAMRQGHALHRSEPPHAASRVFYSQSSEIVTKASKEPSKPNLGQTSSSVTQNLSSLPLEIPPSMNSGVAALKRRNSLVTDAGLSQGQLSHSIAHDFKTSRRRKRSQSPGSLLEVEDRLPNYKRDDIDSTLVEELELGPKEFGQDLEGEGEWLSLEPNSGIRLRKRLLAHDEVQDFLTDRYYIPPSKLYSVVRLSRDGTSYDIPVDKDWVTIAVVAQRSPIRVSGTKVKTAESSRDKGNVASKDNTSDASSTESEGREENIDTNFSRTKVEGVKRKQKTKNKDNLNQSDKDDWKKKREPRKYINLTLCALPRRNYNATMTAGDSLLQLLLFEADCVVSTEDEDGEVVKSYRGGSGGAYEKWCNLAEGSVIAIMNPRIWRNLKGGITKPHPMTSPLGINPISDDSIIHIGHASDLGRCSAIQRDGNRCWSWVDLRLGQVCEYHVHAAVKRGRSGRGEFTASTSSYSLTSAQPAQHQRFLGSSAIGPRTKRGFLPTANTGTGVAPRWTEDGGGATYIVSGGVVKTGGSSFGLEDVSSRLGRNRAKKRRRQEEQQKVEENLELLFEREKGIGGSTAGWKYLEALRKTSKTTDKYQDTESNEEIEIHKRVFSAEAIRRIGHDPSAKKKQFNKEEEKKRWSALADLKELSSSCRMEKALRVKQMKQNSKNVKGSDQVPLIASQTENSIEDDMIDLD</sequence>
<dbReference type="GO" id="GO:0003697">
    <property type="term" value="F:single-stranded DNA binding"/>
    <property type="evidence" value="ECO:0007669"/>
    <property type="project" value="InterPro"/>
</dbReference>
<feature type="compositionally biased region" description="Polar residues" evidence="2">
    <location>
        <begin position="142"/>
        <end position="151"/>
    </location>
</feature>
<feature type="compositionally biased region" description="Acidic residues" evidence="2">
    <location>
        <begin position="782"/>
        <end position="791"/>
    </location>
</feature>
<reference evidence="3" key="2">
    <citation type="journal article" date="2022" name="Elife">
        <title>Obligate sexual reproduction of a homothallic fungus closely related to the Cryptococcus pathogenic species complex.</title>
        <authorList>
            <person name="Passer A.R."/>
            <person name="Clancey S.A."/>
            <person name="Shea T."/>
            <person name="David-Palma M."/>
            <person name="Averette A.F."/>
            <person name="Boekhout T."/>
            <person name="Porcel B.M."/>
            <person name="Nowrousian M."/>
            <person name="Cuomo C.A."/>
            <person name="Sun S."/>
            <person name="Heitman J."/>
            <person name="Coelho M.A."/>
        </authorList>
    </citation>
    <scope>NUCLEOTIDE SEQUENCE</scope>
    <source>
        <strain evidence="3">CBS 7841</strain>
    </source>
</reference>
<keyword evidence="4" id="KW-1185">Reference proteome</keyword>
<evidence type="ECO:0000313" key="3">
    <source>
        <dbReference type="EMBL" id="WVN88815.1"/>
    </source>
</evidence>
<feature type="region of interest" description="Disordered" evidence="2">
    <location>
        <begin position="323"/>
        <end position="396"/>
    </location>
</feature>
<dbReference type="Proteomes" id="UP000094043">
    <property type="component" value="Chromosome 4"/>
</dbReference>
<dbReference type="PANTHER" id="PTHR13454">
    <property type="entry name" value="PROTEIN MCM10 HOMOLOG"/>
    <property type="match status" value="1"/>
</dbReference>
<dbReference type="PANTHER" id="PTHR13454:SF11">
    <property type="entry name" value="PROTEIN MCM10 HOMOLOG"/>
    <property type="match status" value="1"/>
</dbReference>
<feature type="region of interest" description="Disordered" evidence="2">
    <location>
        <begin position="59"/>
        <end position="93"/>
    </location>
</feature>
<dbReference type="Gene3D" id="2.40.50.140">
    <property type="entry name" value="Nucleic acid-binding proteins"/>
    <property type="match status" value="1"/>
</dbReference>
<dbReference type="GO" id="GO:0003688">
    <property type="term" value="F:DNA replication origin binding"/>
    <property type="evidence" value="ECO:0007669"/>
    <property type="project" value="TreeGrafter"/>
</dbReference>
<reference evidence="3" key="1">
    <citation type="submission" date="2016-06" db="EMBL/GenBank/DDBJ databases">
        <authorList>
            <person name="Cuomo C."/>
            <person name="Litvintseva A."/>
            <person name="Heitman J."/>
            <person name="Chen Y."/>
            <person name="Sun S."/>
            <person name="Springer D."/>
            <person name="Dromer F."/>
            <person name="Young S."/>
            <person name="Zeng Q."/>
            <person name="Chapman S."/>
            <person name="Gujja S."/>
            <person name="Saif S."/>
            <person name="Birren B."/>
        </authorList>
    </citation>
    <scope>NUCLEOTIDE SEQUENCE</scope>
    <source>
        <strain evidence="3">CBS 7841</strain>
    </source>
</reference>
<dbReference type="OrthoDB" id="202825at2759"/>
<evidence type="ECO:0000256" key="1">
    <source>
        <dbReference type="ARBA" id="ARBA00009679"/>
    </source>
</evidence>
<proteinExistence type="inferred from homology"/>
<name>A0A1E3IBP0_9TREE</name>
<gene>
    <name evidence="3" type="ORF">L203_104029</name>
</gene>